<proteinExistence type="predicted"/>
<protein>
    <submittedName>
        <fullName evidence="1">Uncharacterized protein</fullName>
    </submittedName>
</protein>
<comment type="caution">
    <text evidence="1">The sequence shown here is derived from an EMBL/GenBank/DDBJ whole genome shotgun (WGS) entry which is preliminary data.</text>
</comment>
<evidence type="ECO:0000313" key="1">
    <source>
        <dbReference type="EMBL" id="PNV66263.1"/>
    </source>
</evidence>
<keyword evidence="2" id="KW-1185">Reference proteome</keyword>
<dbReference type="RefSeq" id="WP_087195665.1">
    <property type="nucleotide sequence ID" value="NZ_DBEYRC010000162.1"/>
</dbReference>
<reference evidence="1 2" key="1">
    <citation type="journal article" date="2018" name="Int. J. Syst. Evol. Microbiol.">
        <title>Rubneribacter badeniensis gen. nov., sp. nov. and Enteroscipio rubneri gen. nov., sp. nov., new members of the Eggerthellaceae isolated from human faeces.</title>
        <authorList>
            <person name="Danylec N."/>
            <person name="Gobl A."/>
            <person name="Stoll D.A."/>
            <person name="Hetzer B."/>
            <person name="Kulling S.E."/>
            <person name="Huch M."/>
        </authorList>
    </citation>
    <scope>NUCLEOTIDE SEQUENCE [LARGE SCALE GENOMIC DNA]</scope>
    <source>
        <strain evidence="1 2">ResAG-85</strain>
    </source>
</reference>
<name>A0A2K2U7G0_9ACTN</name>
<sequence>MKKIEERCYVDGSSALKIELLRSPSHSAAIIAFPSRNARSAVCETHRSPEALRLGMRERLLATDTGRALRNGNARGVAYECVKPWQAVVAGGVCVVSSLAAVLVGF</sequence>
<dbReference type="AlphaFoldDB" id="A0A2K2U7G0"/>
<dbReference type="EMBL" id="PPEL01000005">
    <property type="protein sequence ID" value="PNV66263.1"/>
    <property type="molecule type" value="Genomic_DNA"/>
</dbReference>
<accession>A0A2K2U7G0</accession>
<gene>
    <name evidence="1" type="ORF">C2L80_02280</name>
</gene>
<organism evidence="1 2">
    <name type="scientific">Rubneribacter badeniensis</name>
    <dbReference type="NCBI Taxonomy" id="2070688"/>
    <lineage>
        <taxon>Bacteria</taxon>
        <taxon>Bacillati</taxon>
        <taxon>Actinomycetota</taxon>
        <taxon>Coriobacteriia</taxon>
        <taxon>Eggerthellales</taxon>
        <taxon>Eggerthellaceae</taxon>
        <taxon>Rubneribacter</taxon>
    </lineage>
</organism>
<evidence type="ECO:0000313" key="2">
    <source>
        <dbReference type="Proteomes" id="UP000236488"/>
    </source>
</evidence>
<dbReference type="Proteomes" id="UP000236488">
    <property type="component" value="Unassembled WGS sequence"/>
</dbReference>